<sequence>MSYEEEGAATVETWNIKPHESLCGREYTNQAIKNNTGFRCRRFW</sequence>
<comment type="caution">
    <text evidence="1">The sequence shown here is derived from an EMBL/GenBank/DDBJ whole genome shotgun (WGS) entry which is preliminary data.</text>
</comment>
<evidence type="ECO:0000313" key="1">
    <source>
        <dbReference type="EMBL" id="MFC3212117.1"/>
    </source>
</evidence>
<dbReference type="EMBL" id="JBHRUJ010000017">
    <property type="protein sequence ID" value="MFC3212117.1"/>
    <property type="molecule type" value="Genomic_DNA"/>
</dbReference>
<dbReference type="Proteomes" id="UP001595625">
    <property type="component" value="Unassembled WGS sequence"/>
</dbReference>
<protein>
    <submittedName>
        <fullName evidence="1">Uncharacterized protein</fullName>
    </submittedName>
</protein>
<gene>
    <name evidence="1" type="ORF">ACFOEJ_13590</name>
</gene>
<name>A0ABV7KRH3_PLAOK</name>
<evidence type="ECO:0000313" key="2">
    <source>
        <dbReference type="Proteomes" id="UP001595625"/>
    </source>
</evidence>
<reference evidence="2" key="1">
    <citation type="journal article" date="2019" name="Int. J. Syst. Evol. Microbiol.">
        <title>The Global Catalogue of Microorganisms (GCM) 10K type strain sequencing project: providing services to taxonomists for standard genome sequencing and annotation.</title>
        <authorList>
            <consortium name="The Broad Institute Genomics Platform"/>
            <consortium name="The Broad Institute Genome Sequencing Center for Infectious Disease"/>
            <person name="Wu L."/>
            <person name="Ma J."/>
        </authorList>
    </citation>
    <scope>NUCLEOTIDE SEQUENCE [LARGE SCALE GENOMIC DNA]</scope>
    <source>
        <strain evidence="2">CCM 320</strain>
    </source>
</reference>
<proteinExistence type="predicted"/>
<keyword evidence="2" id="KW-1185">Reference proteome</keyword>
<organism evidence="1 2">
    <name type="scientific">Planomicrobium okeanokoites</name>
    <name type="common">Planococcus okeanokoites</name>
    <name type="synonym">Flavobacterium okeanokoites</name>
    <dbReference type="NCBI Taxonomy" id="244"/>
    <lineage>
        <taxon>Bacteria</taxon>
        <taxon>Bacillati</taxon>
        <taxon>Bacillota</taxon>
        <taxon>Bacilli</taxon>
        <taxon>Bacillales</taxon>
        <taxon>Caryophanaceae</taxon>
        <taxon>Planomicrobium</taxon>
    </lineage>
</organism>
<dbReference type="RefSeq" id="WP_276310417.1">
    <property type="nucleotide sequence ID" value="NZ_JBHRUJ010000017.1"/>
</dbReference>
<accession>A0ABV7KRH3</accession>